<keyword evidence="4" id="KW-1003">Cell membrane</keyword>
<dbReference type="InterPro" id="IPR004812">
    <property type="entry name" value="Efflux_drug-R_Bcr/CmlA"/>
</dbReference>
<evidence type="ECO:0000313" key="11">
    <source>
        <dbReference type="Proteomes" id="UP000092508"/>
    </source>
</evidence>
<evidence type="ECO:0000256" key="6">
    <source>
        <dbReference type="ARBA" id="ARBA00022989"/>
    </source>
</evidence>
<keyword evidence="3 8" id="KW-0813">Transport</keyword>
<feature type="transmembrane region" description="Helical" evidence="8">
    <location>
        <begin position="248"/>
        <end position="267"/>
    </location>
</feature>
<feature type="transmembrane region" description="Helical" evidence="8">
    <location>
        <begin position="344"/>
        <end position="363"/>
    </location>
</feature>
<evidence type="ECO:0000256" key="3">
    <source>
        <dbReference type="ARBA" id="ARBA00022448"/>
    </source>
</evidence>
<evidence type="ECO:0000256" key="5">
    <source>
        <dbReference type="ARBA" id="ARBA00022692"/>
    </source>
</evidence>
<keyword evidence="7 8" id="KW-0472">Membrane</keyword>
<feature type="transmembrane region" description="Helical" evidence="8">
    <location>
        <begin position="12"/>
        <end position="30"/>
    </location>
</feature>
<dbReference type="OrthoDB" id="9814303at2"/>
<keyword evidence="5 8" id="KW-0812">Transmembrane</keyword>
<dbReference type="GO" id="GO:0042910">
    <property type="term" value="F:xenobiotic transmembrane transporter activity"/>
    <property type="evidence" value="ECO:0007669"/>
    <property type="project" value="InterPro"/>
</dbReference>
<dbReference type="NCBIfam" id="TIGR00710">
    <property type="entry name" value="efflux_Bcr_CflA"/>
    <property type="match status" value="1"/>
</dbReference>
<evidence type="ECO:0000259" key="9">
    <source>
        <dbReference type="PROSITE" id="PS50850"/>
    </source>
</evidence>
<dbReference type="Proteomes" id="UP000092508">
    <property type="component" value="Unassembled WGS sequence"/>
</dbReference>
<evidence type="ECO:0000256" key="2">
    <source>
        <dbReference type="ARBA" id="ARBA00006236"/>
    </source>
</evidence>
<evidence type="ECO:0000256" key="7">
    <source>
        <dbReference type="ARBA" id="ARBA00023136"/>
    </source>
</evidence>
<dbReference type="EMBL" id="LZMZ01000039">
    <property type="protein sequence ID" value="OBX75340.1"/>
    <property type="molecule type" value="Genomic_DNA"/>
</dbReference>
<dbReference type="PRINTS" id="PR01035">
    <property type="entry name" value="TCRTETA"/>
</dbReference>
<feature type="transmembrane region" description="Helical" evidence="8">
    <location>
        <begin position="165"/>
        <end position="185"/>
    </location>
</feature>
<dbReference type="InterPro" id="IPR011701">
    <property type="entry name" value="MFS"/>
</dbReference>
<protein>
    <recommendedName>
        <fullName evidence="8">Bcr/CflA family efflux transporter</fullName>
    </recommendedName>
</protein>
<dbReference type="PANTHER" id="PTHR23502">
    <property type="entry name" value="MAJOR FACILITATOR SUPERFAMILY"/>
    <property type="match status" value="1"/>
</dbReference>
<feature type="domain" description="Major facilitator superfamily (MFS) profile" evidence="9">
    <location>
        <begin position="8"/>
        <end position="393"/>
    </location>
</feature>
<dbReference type="SUPFAM" id="SSF103473">
    <property type="entry name" value="MFS general substrate transporter"/>
    <property type="match status" value="1"/>
</dbReference>
<feature type="transmembrane region" description="Helical" evidence="8">
    <location>
        <begin position="306"/>
        <end position="332"/>
    </location>
</feature>
<keyword evidence="8" id="KW-0997">Cell inner membrane</keyword>
<organism evidence="10 11">
    <name type="scientific">Faucicola atlantae</name>
    <dbReference type="NCBI Taxonomy" id="34059"/>
    <lineage>
        <taxon>Bacteria</taxon>
        <taxon>Pseudomonadati</taxon>
        <taxon>Pseudomonadota</taxon>
        <taxon>Gammaproteobacteria</taxon>
        <taxon>Moraxellales</taxon>
        <taxon>Moraxellaceae</taxon>
        <taxon>Faucicola</taxon>
    </lineage>
</organism>
<keyword evidence="6 8" id="KW-1133">Transmembrane helix</keyword>
<dbReference type="InterPro" id="IPR020846">
    <property type="entry name" value="MFS_dom"/>
</dbReference>
<name>A0A1B8Q9C0_9GAMM</name>
<evidence type="ECO:0000256" key="8">
    <source>
        <dbReference type="RuleBase" id="RU365088"/>
    </source>
</evidence>
<feature type="transmembrane region" description="Helical" evidence="8">
    <location>
        <begin position="132"/>
        <end position="153"/>
    </location>
</feature>
<dbReference type="GO" id="GO:0005886">
    <property type="term" value="C:plasma membrane"/>
    <property type="evidence" value="ECO:0007669"/>
    <property type="project" value="UniProtKB-SubCell"/>
</dbReference>
<feature type="transmembrane region" description="Helical" evidence="8">
    <location>
        <begin position="279"/>
        <end position="300"/>
    </location>
</feature>
<dbReference type="RefSeq" id="WP_067238282.1">
    <property type="nucleotide sequence ID" value="NZ_LZMZ01000039.1"/>
</dbReference>
<dbReference type="AlphaFoldDB" id="A0A1B8Q9C0"/>
<dbReference type="PROSITE" id="PS50850">
    <property type="entry name" value="MFS"/>
    <property type="match status" value="1"/>
</dbReference>
<comment type="similarity">
    <text evidence="2 8">Belongs to the major facilitator superfamily. Bcr/CmlA family.</text>
</comment>
<dbReference type="Pfam" id="PF07690">
    <property type="entry name" value="MFS_1"/>
    <property type="match status" value="1"/>
</dbReference>
<feature type="transmembrane region" description="Helical" evidence="8">
    <location>
        <begin position="50"/>
        <end position="69"/>
    </location>
</feature>
<proteinExistence type="inferred from homology"/>
<dbReference type="Gene3D" id="1.20.1720.10">
    <property type="entry name" value="Multidrug resistance protein D"/>
    <property type="match status" value="1"/>
</dbReference>
<sequence>MMERKKYEDFIVFLAPFINSLGGIAIDLYAPSLPSIGAEFSASASMMQNTITITLLFYAIGQLFFGVMADSVGRKTTVIFGLVIFEIGSILAVVSNSIAILLLARAFQGFAIGSCQVVARALLVDNITGKRFVVAITYLSLAFGLGPVISPYIGGLIEVHWGWRYNFVLYAIYGASILALVSLKLQESLSFENRMPIANVIKGFKPIIADKRFMSAVVILGASFSSFLLWNVIGTYIVQEKLGYSAKYFGTTALIVGLAYLLGTLLNRVLINYFESSRLIIVGGVIFLIGIIITLFNQNLMDLKTLLGGIIIIAFSQGLIFSNAMSVSMSLFKERAGSVASLQGCLMIAFGSIVTHLVSSIKIENGSTVASIFLGLFLCYVLGVSYLKAKYYK</sequence>
<dbReference type="InterPro" id="IPR001958">
    <property type="entry name" value="Tet-R_TetA/multi-R_MdtG-like"/>
</dbReference>
<evidence type="ECO:0000256" key="1">
    <source>
        <dbReference type="ARBA" id="ARBA00004651"/>
    </source>
</evidence>
<comment type="caution">
    <text evidence="10">The sequence shown here is derived from an EMBL/GenBank/DDBJ whole genome shotgun (WGS) entry which is preliminary data.</text>
</comment>
<feature type="transmembrane region" description="Helical" evidence="8">
    <location>
        <begin position="100"/>
        <end position="123"/>
    </location>
</feature>
<accession>A0A1B8Q9C0</accession>
<comment type="subcellular location">
    <subcellularLocation>
        <location evidence="8">Cell inner membrane</location>
        <topology evidence="8">Multi-pass membrane protein</topology>
    </subcellularLocation>
    <subcellularLocation>
        <location evidence="1">Cell membrane</location>
        <topology evidence="1">Multi-pass membrane protein</topology>
    </subcellularLocation>
</comment>
<feature type="transmembrane region" description="Helical" evidence="8">
    <location>
        <begin position="369"/>
        <end position="387"/>
    </location>
</feature>
<dbReference type="CDD" id="cd17320">
    <property type="entry name" value="MFS_MdfA_MDR_like"/>
    <property type="match status" value="1"/>
</dbReference>
<dbReference type="GO" id="GO:1990961">
    <property type="term" value="P:xenobiotic detoxification by transmembrane export across the plasma membrane"/>
    <property type="evidence" value="ECO:0007669"/>
    <property type="project" value="InterPro"/>
</dbReference>
<feature type="transmembrane region" description="Helical" evidence="8">
    <location>
        <begin position="213"/>
        <end position="233"/>
    </location>
</feature>
<dbReference type="STRING" id="34059.A9308_09745"/>
<gene>
    <name evidence="10" type="ORF">A9308_09745</name>
</gene>
<feature type="transmembrane region" description="Helical" evidence="8">
    <location>
        <begin position="76"/>
        <end position="94"/>
    </location>
</feature>
<evidence type="ECO:0000256" key="4">
    <source>
        <dbReference type="ARBA" id="ARBA00022475"/>
    </source>
</evidence>
<reference evidence="10 11" key="1">
    <citation type="submission" date="2016-06" db="EMBL/GenBank/DDBJ databases">
        <title>Draft genome of Moraxella atlantae CCUG 66109.</title>
        <authorList>
            <person name="Salva-Serra F."/>
            <person name="Engstrom-Jakobsson H."/>
            <person name="Thorell K."/>
            <person name="Gonzales-Siles L."/>
            <person name="Karlsson R."/>
            <person name="Boulund F."/>
            <person name="Engstrand L."/>
            <person name="Kristiansson E."/>
            <person name="Moore E."/>
        </authorList>
    </citation>
    <scope>NUCLEOTIDE SEQUENCE [LARGE SCALE GENOMIC DNA]</scope>
    <source>
        <strain evidence="10 11">CCUG 66109</strain>
    </source>
</reference>
<dbReference type="PANTHER" id="PTHR23502:SF132">
    <property type="entry name" value="POLYAMINE TRANSPORTER 2-RELATED"/>
    <property type="match status" value="1"/>
</dbReference>
<dbReference type="InterPro" id="IPR036259">
    <property type="entry name" value="MFS_trans_sf"/>
</dbReference>
<evidence type="ECO:0000313" key="10">
    <source>
        <dbReference type="EMBL" id="OBX75340.1"/>
    </source>
</evidence>